<dbReference type="Proteomes" id="UP000004995">
    <property type="component" value="Unassembled WGS sequence"/>
</dbReference>
<keyword evidence="2" id="KW-1185">Reference proteome</keyword>
<evidence type="ECO:0000313" key="2">
    <source>
        <dbReference type="Proteomes" id="UP000004995"/>
    </source>
</evidence>
<dbReference type="AlphaFoldDB" id="K4AHN0"/>
<sequence>MAIEELLRGRLELESVAMKETKGKKENTGKQELKTEDLVRHIRCLVGIGQQIVVLQKCILVVCVWILME</sequence>
<dbReference type="EnsemblPlants" id="KQK91165">
    <property type="protein sequence ID" value="KQK91165"/>
    <property type="gene ID" value="SETIT_038387mg"/>
</dbReference>
<proteinExistence type="predicted"/>
<reference evidence="1" key="2">
    <citation type="submission" date="2018-08" db="UniProtKB">
        <authorList>
            <consortium name="EnsemblPlants"/>
        </authorList>
    </citation>
    <scope>IDENTIFICATION</scope>
    <source>
        <strain evidence="1">Yugu1</strain>
    </source>
</reference>
<dbReference type="Gramene" id="KQK91165">
    <property type="protein sequence ID" value="KQK91165"/>
    <property type="gene ID" value="SETIT_038387mg"/>
</dbReference>
<accession>K4AHN0</accession>
<organism evidence="1 2">
    <name type="scientific">Setaria italica</name>
    <name type="common">Foxtail millet</name>
    <name type="synonym">Panicum italicum</name>
    <dbReference type="NCBI Taxonomy" id="4555"/>
    <lineage>
        <taxon>Eukaryota</taxon>
        <taxon>Viridiplantae</taxon>
        <taxon>Streptophyta</taxon>
        <taxon>Embryophyta</taxon>
        <taxon>Tracheophyta</taxon>
        <taxon>Spermatophyta</taxon>
        <taxon>Magnoliopsida</taxon>
        <taxon>Liliopsida</taxon>
        <taxon>Poales</taxon>
        <taxon>Poaceae</taxon>
        <taxon>PACMAD clade</taxon>
        <taxon>Panicoideae</taxon>
        <taxon>Panicodae</taxon>
        <taxon>Paniceae</taxon>
        <taxon>Cenchrinae</taxon>
        <taxon>Setaria</taxon>
    </lineage>
</organism>
<evidence type="ECO:0000313" key="1">
    <source>
        <dbReference type="EnsemblPlants" id="KQK91165"/>
    </source>
</evidence>
<dbReference type="InParanoid" id="K4AHN0"/>
<dbReference type="EMBL" id="AGNK02006011">
    <property type="status" value="NOT_ANNOTATED_CDS"/>
    <property type="molecule type" value="Genomic_DNA"/>
</dbReference>
<reference evidence="2" key="1">
    <citation type="journal article" date="2012" name="Nat. Biotechnol.">
        <title>Reference genome sequence of the model plant Setaria.</title>
        <authorList>
            <person name="Bennetzen J.L."/>
            <person name="Schmutz J."/>
            <person name="Wang H."/>
            <person name="Percifield R."/>
            <person name="Hawkins J."/>
            <person name="Pontaroli A.C."/>
            <person name="Estep M."/>
            <person name="Feng L."/>
            <person name="Vaughn J.N."/>
            <person name="Grimwood J."/>
            <person name="Jenkins J."/>
            <person name="Barry K."/>
            <person name="Lindquist E."/>
            <person name="Hellsten U."/>
            <person name="Deshpande S."/>
            <person name="Wang X."/>
            <person name="Wu X."/>
            <person name="Mitros T."/>
            <person name="Triplett J."/>
            <person name="Yang X."/>
            <person name="Ye C.Y."/>
            <person name="Mauro-Herrera M."/>
            <person name="Wang L."/>
            <person name="Li P."/>
            <person name="Sharma M."/>
            <person name="Sharma R."/>
            <person name="Ronald P.C."/>
            <person name="Panaud O."/>
            <person name="Kellogg E.A."/>
            <person name="Brutnell T.P."/>
            <person name="Doust A.N."/>
            <person name="Tuskan G.A."/>
            <person name="Rokhsar D."/>
            <person name="Devos K.M."/>
        </authorList>
    </citation>
    <scope>NUCLEOTIDE SEQUENCE [LARGE SCALE GENOMIC DNA]</scope>
    <source>
        <strain evidence="2">cv. Yugu1</strain>
    </source>
</reference>
<dbReference type="HOGENOM" id="CLU_2780695_0_0_1"/>
<name>K4AHN0_SETIT</name>
<protein>
    <submittedName>
        <fullName evidence="1">Uncharacterized protein</fullName>
    </submittedName>
</protein>